<dbReference type="RefSeq" id="WP_267656664.1">
    <property type="nucleotide sequence ID" value="NZ_JAOVZR010000004.1"/>
</dbReference>
<evidence type="ECO:0000313" key="3">
    <source>
        <dbReference type="Proteomes" id="UP001073227"/>
    </source>
</evidence>
<gene>
    <name evidence="2" type="ORF">OEG84_25230</name>
</gene>
<feature type="region of interest" description="Disordered" evidence="1">
    <location>
        <begin position="299"/>
        <end position="328"/>
    </location>
</feature>
<feature type="compositionally biased region" description="Basic and acidic residues" evidence="1">
    <location>
        <begin position="299"/>
        <end position="308"/>
    </location>
</feature>
<comment type="caution">
    <text evidence="2">The sequence shown here is derived from an EMBL/GenBank/DDBJ whole genome shotgun (WGS) entry which is preliminary data.</text>
</comment>
<accession>A0ABT3ZGH6</accession>
<reference evidence="2" key="1">
    <citation type="submission" date="2022-10" db="EMBL/GenBank/DDBJ databases">
        <title>Hoeflea sp. G2-23, isolated from marine algae.</title>
        <authorList>
            <person name="Kristyanto S."/>
            <person name="Kim J.M."/>
            <person name="Jeon C.O."/>
        </authorList>
    </citation>
    <scope>NUCLEOTIDE SEQUENCE</scope>
    <source>
        <strain evidence="2">G2-23</strain>
    </source>
</reference>
<evidence type="ECO:0000256" key="1">
    <source>
        <dbReference type="SAM" id="MobiDB-lite"/>
    </source>
</evidence>
<sequence>MTAFPAPLNPTVDAIEAVDRPKARPVRMSLADIGKPCERSIWYGFRWANRDQCRPARWNRAGDIAMAVKPLLIKWLTDTGVSVETVDLATGNYHAVHALDGHFFSPIDGIATGVKEAPKTKHLVVTAALNTQAYRRVVKVGLAEAKPDHLTKAQFAMHLLGLTRAIYVCCDRNDGSVHAERIKYDAAHAMAIAARLERIKFVQRAPVRIADKPDHYECRNCAAHSICHGSEFPPRNCRTCLHSGCVQNGEWFCVRHNQELTTEDQLAGCPNHLYLPELVPAEQIDADERAETVTYRLPDGREWVDGGDRQTSSPQPLEALESADWSAS</sequence>
<protein>
    <recommendedName>
        <fullName evidence="4">Oxidoreductase</fullName>
    </recommendedName>
</protein>
<organism evidence="2 3">
    <name type="scientific">Hoeflea algicola</name>
    <dbReference type="NCBI Taxonomy" id="2983763"/>
    <lineage>
        <taxon>Bacteria</taxon>
        <taxon>Pseudomonadati</taxon>
        <taxon>Pseudomonadota</taxon>
        <taxon>Alphaproteobacteria</taxon>
        <taxon>Hyphomicrobiales</taxon>
        <taxon>Rhizobiaceae</taxon>
        <taxon>Hoeflea</taxon>
    </lineage>
</organism>
<dbReference type="EMBL" id="JAOVZR010000004">
    <property type="protein sequence ID" value="MCY0150912.1"/>
    <property type="molecule type" value="Genomic_DNA"/>
</dbReference>
<evidence type="ECO:0000313" key="2">
    <source>
        <dbReference type="EMBL" id="MCY0150912.1"/>
    </source>
</evidence>
<name>A0ABT3ZGH6_9HYPH</name>
<dbReference type="Proteomes" id="UP001073227">
    <property type="component" value="Unassembled WGS sequence"/>
</dbReference>
<evidence type="ECO:0008006" key="4">
    <source>
        <dbReference type="Google" id="ProtNLM"/>
    </source>
</evidence>
<keyword evidence="3" id="KW-1185">Reference proteome</keyword>
<proteinExistence type="predicted"/>